<dbReference type="eggNOG" id="COG3568">
    <property type="taxonomic scope" value="Bacteria"/>
</dbReference>
<dbReference type="InterPro" id="IPR036691">
    <property type="entry name" value="Endo/exonu/phosph_ase_sf"/>
</dbReference>
<reference evidence="1 2" key="1">
    <citation type="submission" date="2013-04" db="EMBL/GenBank/DDBJ databases">
        <title>The Genome Sequence of Treponema maltophilum ATCC 51939.</title>
        <authorList>
            <consortium name="The Broad Institute Genomics Platform"/>
            <person name="Earl A."/>
            <person name="Ward D."/>
            <person name="Feldgarden M."/>
            <person name="Gevers D."/>
            <person name="Leonetti C."/>
            <person name="Blanton J.M."/>
            <person name="Dewhirst F.E."/>
            <person name="Izard J."/>
            <person name="Walker B."/>
            <person name="Young S."/>
            <person name="Zeng Q."/>
            <person name="Gargeya S."/>
            <person name="Fitzgerald M."/>
            <person name="Haas B."/>
            <person name="Abouelleil A."/>
            <person name="Allen A.W."/>
            <person name="Alvarado L."/>
            <person name="Arachchi H.M."/>
            <person name="Berlin A.M."/>
            <person name="Chapman S.B."/>
            <person name="Gainer-Dewar J."/>
            <person name="Goldberg J."/>
            <person name="Griggs A."/>
            <person name="Gujja S."/>
            <person name="Hansen M."/>
            <person name="Howarth C."/>
            <person name="Imamovic A."/>
            <person name="Ireland A."/>
            <person name="Larimer J."/>
            <person name="McCowan C."/>
            <person name="Murphy C."/>
            <person name="Pearson M."/>
            <person name="Poon T.W."/>
            <person name="Priest M."/>
            <person name="Roberts A."/>
            <person name="Saif S."/>
            <person name="Shea T."/>
            <person name="Sisk P."/>
            <person name="Sykes S."/>
            <person name="Wortman J."/>
            <person name="Nusbaum C."/>
            <person name="Birren B."/>
        </authorList>
    </citation>
    <scope>NUCLEOTIDE SEQUENCE [LARGE SCALE GENOMIC DNA]</scope>
    <source>
        <strain evidence="1 2">ATCC 51939</strain>
    </source>
</reference>
<dbReference type="RefSeq" id="WP_016525959.1">
    <property type="nucleotide sequence ID" value="NZ_KE332518.1"/>
</dbReference>
<dbReference type="Gene3D" id="3.60.10.10">
    <property type="entry name" value="Endonuclease/exonuclease/phosphatase"/>
    <property type="match status" value="1"/>
</dbReference>
<gene>
    <name evidence="1" type="ORF">HMPREF9194_01694</name>
</gene>
<name>S3JZC0_TREMA</name>
<keyword evidence="2" id="KW-1185">Reference proteome</keyword>
<evidence type="ECO:0000313" key="1">
    <source>
        <dbReference type="EMBL" id="EPF31348.1"/>
    </source>
</evidence>
<accession>S3JZC0</accession>
<evidence type="ECO:0008006" key="3">
    <source>
        <dbReference type="Google" id="ProtNLM"/>
    </source>
</evidence>
<dbReference type="OrthoDB" id="5447300at2"/>
<organism evidence="1 2">
    <name type="scientific">Treponema maltophilum ATCC 51939</name>
    <dbReference type="NCBI Taxonomy" id="1125699"/>
    <lineage>
        <taxon>Bacteria</taxon>
        <taxon>Pseudomonadati</taxon>
        <taxon>Spirochaetota</taxon>
        <taxon>Spirochaetia</taxon>
        <taxon>Spirochaetales</taxon>
        <taxon>Treponemataceae</taxon>
        <taxon>Treponema</taxon>
    </lineage>
</organism>
<dbReference type="SUPFAM" id="SSF56219">
    <property type="entry name" value="DNase I-like"/>
    <property type="match status" value="1"/>
</dbReference>
<comment type="caution">
    <text evidence="1">The sequence shown here is derived from an EMBL/GenBank/DDBJ whole genome shotgun (WGS) entry which is preliminary data.</text>
</comment>
<proteinExistence type="predicted"/>
<dbReference type="AlphaFoldDB" id="S3JZC0"/>
<dbReference type="EMBL" id="ATFF01000006">
    <property type="protein sequence ID" value="EPF31348.1"/>
    <property type="molecule type" value="Genomic_DNA"/>
</dbReference>
<sequence>MSEYATCSDHNTSIPPLDEVIIRNQTSQTVLSGDTLRAAVFNIERGFGLEPLLIYLKEHPLLKTADVILANELDWGMKRTKNRNIAALIAEATNLNYAYGIEFVALDGEKSGNKEALHGNAVFSCFPILKAGLLRLPRVFDWRESDQPRLGGRNAVFAVVEFAGRQIGLSSVHLENRTVPSGRLTQMECFLNGVNDFFGSMPVILGGDMNTNCMNGADNAEALMLAQNQSEQRRRIKEVESIEPLLHYAQERGFDYKGCNLIDKTTRRKPIKGEKDLLLNLDWFFMRGFTASNPQVVTTVFDEKALGPLSRYAEWQGTQISDHDAVVADFQLA</sequence>
<dbReference type="HOGENOM" id="CLU_806105_0_0_12"/>
<evidence type="ECO:0000313" key="2">
    <source>
        <dbReference type="Proteomes" id="UP000014541"/>
    </source>
</evidence>
<protein>
    <recommendedName>
        <fullName evidence="3">Endonuclease/exonuclease/phosphatase domain-containing protein</fullName>
    </recommendedName>
</protein>
<dbReference type="STRING" id="1125699.HMPREF9194_01694"/>
<dbReference type="Proteomes" id="UP000014541">
    <property type="component" value="Unassembled WGS sequence"/>
</dbReference>
<dbReference type="PATRIC" id="fig|1125699.3.peg.1709"/>